<dbReference type="Pfam" id="PF00412">
    <property type="entry name" value="LIM"/>
    <property type="match status" value="2"/>
</dbReference>
<dbReference type="SMART" id="SM00132">
    <property type="entry name" value="LIM"/>
    <property type="match status" value="2"/>
</dbReference>
<organism evidence="13 14">
    <name type="scientific">Meloidogyne incognita</name>
    <name type="common">Southern root-knot nematode worm</name>
    <name type="synonym">Oxyuris incognita</name>
    <dbReference type="NCBI Taxonomy" id="6306"/>
    <lineage>
        <taxon>Eukaryota</taxon>
        <taxon>Metazoa</taxon>
        <taxon>Ecdysozoa</taxon>
        <taxon>Nematoda</taxon>
        <taxon>Chromadorea</taxon>
        <taxon>Rhabditida</taxon>
        <taxon>Tylenchina</taxon>
        <taxon>Tylenchomorpha</taxon>
        <taxon>Tylenchoidea</taxon>
        <taxon>Meloidogynidae</taxon>
        <taxon>Meloidogyninae</taxon>
        <taxon>Meloidogyne</taxon>
        <taxon>Meloidogyne incognita group</taxon>
    </lineage>
</organism>
<evidence type="ECO:0000256" key="6">
    <source>
        <dbReference type="ARBA" id="ARBA00023125"/>
    </source>
</evidence>
<dbReference type="PROSITE" id="PS50023">
    <property type="entry name" value="LIM_DOMAIN_2"/>
    <property type="match status" value="2"/>
</dbReference>
<keyword evidence="13" id="KW-1185">Reference proteome</keyword>
<keyword evidence="8 10" id="KW-0539">Nucleus</keyword>
<dbReference type="GO" id="GO:0000977">
    <property type="term" value="F:RNA polymerase II transcription regulatory region sequence-specific DNA binding"/>
    <property type="evidence" value="ECO:0007669"/>
    <property type="project" value="TreeGrafter"/>
</dbReference>
<keyword evidence="6 10" id="KW-0238">DNA-binding</keyword>
<dbReference type="PANTHER" id="PTHR24208:SF168">
    <property type="entry name" value="PROTEIN APTEROUS"/>
    <property type="match status" value="1"/>
</dbReference>
<dbReference type="InterPro" id="IPR001356">
    <property type="entry name" value="HD"/>
</dbReference>
<dbReference type="GO" id="GO:0005634">
    <property type="term" value="C:nucleus"/>
    <property type="evidence" value="ECO:0007669"/>
    <property type="project" value="UniProtKB-SubCell"/>
</dbReference>
<dbReference type="PROSITE" id="PS00478">
    <property type="entry name" value="LIM_DOMAIN_1"/>
    <property type="match status" value="1"/>
</dbReference>
<dbReference type="PANTHER" id="PTHR24208">
    <property type="entry name" value="LIM/HOMEOBOX PROTEIN LHX"/>
    <property type="match status" value="1"/>
</dbReference>
<dbReference type="Gene3D" id="1.10.10.60">
    <property type="entry name" value="Homeodomain-like"/>
    <property type="match status" value="1"/>
</dbReference>
<evidence type="ECO:0000256" key="5">
    <source>
        <dbReference type="ARBA" id="ARBA00023038"/>
    </source>
</evidence>
<protein>
    <submittedName>
        <fullName evidence="14">LIM zinc-binding domain-containing protein</fullName>
    </submittedName>
</protein>
<keyword evidence="7 10" id="KW-0371">Homeobox</keyword>
<evidence type="ECO:0000256" key="10">
    <source>
        <dbReference type="RuleBase" id="RU000682"/>
    </source>
</evidence>
<dbReference type="GO" id="GO:0030182">
    <property type="term" value="P:neuron differentiation"/>
    <property type="evidence" value="ECO:0007669"/>
    <property type="project" value="TreeGrafter"/>
</dbReference>
<keyword evidence="2 9" id="KW-0479">Metal-binding</keyword>
<dbReference type="InterPro" id="IPR050453">
    <property type="entry name" value="LIM_Homeobox_TF"/>
</dbReference>
<dbReference type="SUPFAM" id="SSF46689">
    <property type="entry name" value="Homeodomain-like"/>
    <property type="match status" value="1"/>
</dbReference>
<evidence type="ECO:0000256" key="4">
    <source>
        <dbReference type="ARBA" id="ARBA00022833"/>
    </source>
</evidence>
<dbReference type="GO" id="GO:0046872">
    <property type="term" value="F:metal ion binding"/>
    <property type="evidence" value="ECO:0007669"/>
    <property type="project" value="UniProtKB-KW"/>
</dbReference>
<dbReference type="Gene3D" id="2.10.110.10">
    <property type="entry name" value="Cysteine Rich Protein"/>
    <property type="match status" value="2"/>
</dbReference>
<dbReference type="InterPro" id="IPR001781">
    <property type="entry name" value="Znf_LIM"/>
</dbReference>
<sequence length="594" mass="67175">MLFFPPMTDFSSTEHQTTVNNNLPLTWLGDVNTSSILSRPIVQEQQRINSTASFHQLLLMGQINQQQQCLNNNISQSSLLSLPPPIGLNVFPGLLTNGGELTNKREEEERNKIFQQNGENLSIVPLLGRLKSLDNEHEFKSQPETLTNNFQMSMAPTGPCALCHLPIVEKHFLFVDSQCWHTECVRCAVCSRNLEDFKDEEGQSNCGICFARDGFLFCRRDYLIKYGKKCERCNSPIERGNLVMRVPVNGKETLFHIQCFVCICCGRPLQPGEQYMVGPFDEPGGSLFCSEHFHLNPAIHRPSAFLPDFQPLNCRTEPTFLTENNLCSTNLLNQPTSEHSPSATQKLISHRPPLSMATNTSSNEFIVDYDNNYDATTNTFTSSVAGSTTPNSRGGAQSEDINFGNSNLSDSGDPLSSSNNSAQKLKRMRTSFKHTQLRTMKAYFFINHNPDSKDLKILSNKTGLSKRVLQAKLFLIFKIFLFYRFGFRFAEGDEHKNNTSYGVELDFRNARAKYRRSQQNQLGTSSMAASVHLLEHQRSDNSTQQFLGLSLGQQQINCGLSTSLDESYRPNKIEQQQIVRNFWGKFFGGKEELW</sequence>
<dbReference type="SMART" id="SM00389">
    <property type="entry name" value="HOX"/>
    <property type="match status" value="1"/>
</dbReference>
<evidence type="ECO:0000313" key="14">
    <source>
        <dbReference type="WBParaSite" id="Minc3s05934g39053"/>
    </source>
</evidence>
<accession>A0A914NMH7</accession>
<dbReference type="WBParaSite" id="Minc3s05934g39053">
    <property type="protein sequence ID" value="Minc3s05934g39053"/>
    <property type="gene ID" value="Minc3s05934g39053"/>
</dbReference>
<keyword evidence="5 9" id="KW-0440">LIM domain</keyword>
<keyword evidence="3" id="KW-0677">Repeat</keyword>
<feature type="region of interest" description="Disordered" evidence="11">
    <location>
        <begin position="382"/>
        <end position="425"/>
    </location>
</feature>
<dbReference type="GO" id="GO:0000981">
    <property type="term" value="F:DNA-binding transcription factor activity, RNA polymerase II-specific"/>
    <property type="evidence" value="ECO:0007669"/>
    <property type="project" value="TreeGrafter"/>
</dbReference>
<dbReference type="SUPFAM" id="SSF57716">
    <property type="entry name" value="Glucocorticoid receptor-like (DNA-binding domain)"/>
    <property type="match status" value="1"/>
</dbReference>
<evidence type="ECO:0000256" key="7">
    <source>
        <dbReference type="ARBA" id="ARBA00023155"/>
    </source>
</evidence>
<feature type="compositionally biased region" description="Polar residues" evidence="11">
    <location>
        <begin position="382"/>
        <end position="423"/>
    </location>
</feature>
<dbReference type="AlphaFoldDB" id="A0A914NMH7"/>
<evidence type="ECO:0000256" key="3">
    <source>
        <dbReference type="ARBA" id="ARBA00022737"/>
    </source>
</evidence>
<evidence type="ECO:0000256" key="11">
    <source>
        <dbReference type="SAM" id="MobiDB-lite"/>
    </source>
</evidence>
<evidence type="ECO:0000256" key="1">
    <source>
        <dbReference type="ARBA" id="ARBA00004123"/>
    </source>
</evidence>
<evidence type="ECO:0000256" key="2">
    <source>
        <dbReference type="ARBA" id="ARBA00022723"/>
    </source>
</evidence>
<evidence type="ECO:0000313" key="13">
    <source>
        <dbReference type="Proteomes" id="UP000887563"/>
    </source>
</evidence>
<dbReference type="Proteomes" id="UP000887563">
    <property type="component" value="Unplaced"/>
</dbReference>
<keyword evidence="4 9" id="KW-0862">Zinc</keyword>
<evidence type="ECO:0000259" key="12">
    <source>
        <dbReference type="PROSITE" id="PS50023"/>
    </source>
</evidence>
<evidence type="ECO:0000256" key="8">
    <source>
        <dbReference type="ARBA" id="ARBA00023242"/>
    </source>
</evidence>
<dbReference type="Pfam" id="PF00046">
    <property type="entry name" value="Homeodomain"/>
    <property type="match status" value="1"/>
</dbReference>
<dbReference type="InterPro" id="IPR009057">
    <property type="entry name" value="Homeodomain-like_sf"/>
</dbReference>
<name>A0A914NMH7_MELIC</name>
<proteinExistence type="predicted"/>
<evidence type="ECO:0000256" key="9">
    <source>
        <dbReference type="PROSITE-ProRule" id="PRU00125"/>
    </source>
</evidence>
<feature type="domain" description="LIM zinc-binding" evidence="12">
    <location>
        <begin position="158"/>
        <end position="228"/>
    </location>
</feature>
<reference evidence="14" key="1">
    <citation type="submission" date="2022-11" db="UniProtKB">
        <authorList>
            <consortium name="WormBaseParasite"/>
        </authorList>
    </citation>
    <scope>IDENTIFICATION</scope>
</reference>
<feature type="domain" description="LIM zinc-binding" evidence="12">
    <location>
        <begin position="229"/>
        <end position="299"/>
    </location>
</feature>
<comment type="subcellular location">
    <subcellularLocation>
        <location evidence="1 10">Nucleus</location>
    </subcellularLocation>
</comment>